<dbReference type="SUPFAM" id="SSF52200">
    <property type="entry name" value="Toll/Interleukin receptor TIR domain"/>
    <property type="match status" value="1"/>
</dbReference>
<dbReference type="InterPro" id="IPR027417">
    <property type="entry name" value="P-loop_NTPase"/>
</dbReference>
<proteinExistence type="predicted"/>
<accession>A0AAU3HVD2</accession>
<dbReference type="Gene3D" id="1.25.40.10">
    <property type="entry name" value="Tetratricopeptide repeat domain"/>
    <property type="match status" value="3"/>
</dbReference>
<dbReference type="SMART" id="SM00255">
    <property type="entry name" value="TIR"/>
    <property type="match status" value="1"/>
</dbReference>
<evidence type="ECO:0000256" key="3">
    <source>
        <dbReference type="SAM" id="MobiDB-lite"/>
    </source>
</evidence>
<dbReference type="Pfam" id="PF13191">
    <property type="entry name" value="AAA_16"/>
    <property type="match status" value="1"/>
</dbReference>
<feature type="domain" description="TIR" evidence="4">
    <location>
        <begin position="1"/>
        <end position="126"/>
    </location>
</feature>
<dbReference type="SUPFAM" id="SSF52540">
    <property type="entry name" value="P-loop containing nucleoside triphosphate hydrolases"/>
    <property type="match status" value="1"/>
</dbReference>
<feature type="region of interest" description="Disordered" evidence="3">
    <location>
        <begin position="429"/>
        <end position="464"/>
    </location>
</feature>
<feature type="region of interest" description="Disordered" evidence="3">
    <location>
        <begin position="130"/>
        <end position="151"/>
    </location>
</feature>
<dbReference type="Pfam" id="PF12770">
    <property type="entry name" value="CHAT"/>
    <property type="match status" value="1"/>
</dbReference>
<dbReference type="Pfam" id="PF13374">
    <property type="entry name" value="TPR_10"/>
    <property type="match status" value="1"/>
</dbReference>
<dbReference type="Pfam" id="PF13424">
    <property type="entry name" value="TPR_12"/>
    <property type="match status" value="4"/>
</dbReference>
<evidence type="ECO:0000256" key="2">
    <source>
        <dbReference type="SAM" id="Coils"/>
    </source>
</evidence>
<feature type="repeat" description="TPR" evidence="1">
    <location>
        <begin position="1150"/>
        <end position="1183"/>
    </location>
</feature>
<feature type="coiled-coil region" evidence="2">
    <location>
        <begin position="1399"/>
        <end position="1466"/>
    </location>
</feature>
<dbReference type="EMBL" id="CP109546">
    <property type="protein sequence ID" value="WTZ06936.1"/>
    <property type="molecule type" value="Genomic_DNA"/>
</dbReference>
<feature type="repeat" description="TPR" evidence="1">
    <location>
        <begin position="1430"/>
        <end position="1463"/>
    </location>
</feature>
<feature type="repeat" description="TPR" evidence="1">
    <location>
        <begin position="1190"/>
        <end position="1223"/>
    </location>
</feature>
<name>A0AAU3HVD2_9ACTN</name>
<feature type="coiled-coil region" evidence="2">
    <location>
        <begin position="1166"/>
        <end position="1226"/>
    </location>
</feature>
<feature type="repeat" description="TPR" evidence="1">
    <location>
        <begin position="1230"/>
        <end position="1263"/>
    </location>
</feature>
<feature type="repeat" description="TPR" evidence="1">
    <location>
        <begin position="1390"/>
        <end position="1423"/>
    </location>
</feature>
<dbReference type="GO" id="GO:0007165">
    <property type="term" value="P:signal transduction"/>
    <property type="evidence" value="ECO:0007669"/>
    <property type="project" value="InterPro"/>
</dbReference>
<feature type="repeat" description="TPR" evidence="1">
    <location>
        <begin position="1270"/>
        <end position="1303"/>
    </location>
</feature>
<keyword evidence="1" id="KW-0802">TPR repeat</keyword>
<dbReference type="Gene3D" id="3.40.50.10140">
    <property type="entry name" value="Toll/interleukin-1 receptor homology (TIR) domain"/>
    <property type="match status" value="1"/>
</dbReference>
<organism evidence="5">
    <name type="scientific">Streptomyces sp. NBC_01393</name>
    <dbReference type="NCBI Taxonomy" id="2903851"/>
    <lineage>
        <taxon>Bacteria</taxon>
        <taxon>Bacillati</taxon>
        <taxon>Actinomycetota</taxon>
        <taxon>Actinomycetes</taxon>
        <taxon>Kitasatosporales</taxon>
        <taxon>Streptomycetaceae</taxon>
        <taxon>Streptomyces</taxon>
    </lineage>
</organism>
<dbReference type="PROSITE" id="PS50005">
    <property type="entry name" value="TPR"/>
    <property type="match status" value="7"/>
</dbReference>
<dbReference type="InterPro" id="IPR035897">
    <property type="entry name" value="Toll_tir_struct_dom_sf"/>
</dbReference>
<dbReference type="PROSITE" id="PS50104">
    <property type="entry name" value="TIR"/>
    <property type="match status" value="1"/>
</dbReference>
<dbReference type="InterPro" id="IPR041664">
    <property type="entry name" value="AAA_16"/>
</dbReference>
<evidence type="ECO:0000313" key="5">
    <source>
        <dbReference type="EMBL" id="WTZ06936.1"/>
    </source>
</evidence>
<dbReference type="InterPro" id="IPR024983">
    <property type="entry name" value="CHAT_dom"/>
</dbReference>
<evidence type="ECO:0000256" key="1">
    <source>
        <dbReference type="PROSITE-ProRule" id="PRU00339"/>
    </source>
</evidence>
<protein>
    <submittedName>
        <fullName evidence="5">Tetratricopeptide repeat protein</fullName>
    </submittedName>
</protein>
<feature type="region of interest" description="Disordered" evidence="3">
    <location>
        <begin position="1539"/>
        <end position="1571"/>
    </location>
</feature>
<dbReference type="InterPro" id="IPR000157">
    <property type="entry name" value="TIR_dom"/>
</dbReference>
<dbReference type="Gene3D" id="3.40.50.300">
    <property type="entry name" value="P-loop containing nucleotide triphosphate hydrolases"/>
    <property type="match status" value="1"/>
</dbReference>
<sequence>MSYAHKDEPWARTLAENLHRLGLDVWLDQWEVAGGDLVASRLQDGLAKASAVVAVVSQHWMDSGWCGEEFAAAVTAAVERGQRLIPLLLGEVALPPFLASRLHVDFRHVASPQQYEELVNQLERAVRRLPSGQRPERGGPLKMPPTDYRPDGPTHVELRIGAESVVFSTADRETSCAPQGVDHDLGQKLWGLQRARARAAGGTILRRLPLPEEAAAPAGPAGALVAVGEALGKRFVHGDAAHELASQEELARARNASLRIGLAVDDPRWVDLPWETLTVPGTTGPLVLSEQVELYRTVRRDSQPVAVQVPGPLRILAVVASPESGGGELLDYERELSGILDAVDPARSGHGAYVRVLSWGSLAEIRAALEQERFHILHLSCHAAPGVLILEDEQGHTDEVNAQRFMGALPADRGVPLVVLAGCSTARTCAPHDAQASRERPPAEDEGAPEAGDTGPDDTTDVDAEGRNRAGLARALLERGVPAVLAMTEPVTDRYATELAADMYQTLARAEHPNPLTALSNARRTLEQRRRKLLEERDPRAGWPEWATPALFLAGPPLPLFDRAHRDEQVPDVRETVLEEGMVVRKVGEFVGRRAELRRLLAALRDPERAGVLVHGIGGVGKSTLAAELLHHYNTEHHLVVPVSAATTRTVDAVLETLRQRLNAHCRSAGLPETDPLRHVVVDLADASSPWRDRWELVRQVVLPRLPALMIVDNAEDLLAPAPSGEGWELADGDLAELLAAWVAASPDTRLLVTSRHPFHLPRRTYKRLTAHHLGPLSLAETRKLIWRLPGLDALTPADQRRAYADVGGHPRALEYLDALLRGGQARFPDIADRMEAALEDRGIRDPERWMADVQGDLDTALAETITLAVDDILLDTLLDQLNGVPGARQLVDGMAVYRTPVDATGAAWQLSDLTAPPEPDPALHQRLYTINAQIDAARVAEAGHEDGYGLPPETITELEAIWRERQRPPAVLDAQDGKALKRLLDLGLISPAPAPQDKPGGWPTGLTVHHWTADALRQRAHSDTLEAAHRRAAAYWQWRVNVYPQPRTADITQLIEARHHHHWAGDIDQADDVTQRVCLQLHTWGAWDWEQRLIEETLTWLPARSRPAAAHIHQLGMIAQLRGNYQQAEERYRASLTIAEELGDRSGIAISYHQLGIIAELRGNYQQAEERYRASLTIKEELSDRSSIATSYHQLGIIAQLRADYQQAEERYRASLTIKEELSDRSGIATSYHQLGIIAQKRGDYEQAEERYRASLTILEELGDRANIAISYHQLGRIAELRGDYQQAEERYRASLTIAEELGDRSGIAASYHQLGIIAQERGDYEQAEERCRASLTILEELGDRANIARSYHQLGIIAQTRGDYEQAEERYRAALTIDEELGNRAGIATSYHQLGIIAQAQGDYEQAEERYRAALTILEELGDRANIARSYHQLGIIAQTRGDYEQAEERYRAALTILEELGDRSGIAYSYGQLGVLYTEQERPAEGVPYMLQALALQLEVGSPPASLYWLSRQRALLGDDTFRSVLNELLPDETAASIMDVTQSRDDSVPPEEPAGPDEPTSTDPDPA</sequence>
<evidence type="ECO:0000259" key="4">
    <source>
        <dbReference type="PROSITE" id="PS50104"/>
    </source>
</evidence>
<keyword evidence="2" id="KW-0175">Coiled coil</keyword>
<feature type="repeat" description="TPR" evidence="1">
    <location>
        <begin position="1350"/>
        <end position="1383"/>
    </location>
</feature>
<dbReference type="SUPFAM" id="SSF48452">
    <property type="entry name" value="TPR-like"/>
    <property type="match status" value="3"/>
</dbReference>
<dbReference type="InterPro" id="IPR019734">
    <property type="entry name" value="TPR_rpt"/>
</dbReference>
<dbReference type="InterPro" id="IPR011990">
    <property type="entry name" value="TPR-like_helical_dom_sf"/>
</dbReference>
<dbReference type="SMART" id="SM00028">
    <property type="entry name" value="TPR"/>
    <property type="match status" value="10"/>
</dbReference>
<gene>
    <name evidence="5" type="ORF">OG699_02300</name>
</gene>
<dbReference type="PANTHER" id="PTHR10098:SF108">
    <property type="entry name" value="TETRATRICOPEPTIDE REPEAT PROTEIN 28"/>
    <property type="match status" value="1"/>
</dbReference>
<dbReference type="Pfam" id="PF13676">
    <property type="entry name" value="TIR_2"/>
    <property type="match status" value="1"/>
</dbReference>
<reference evidence="5" key="1">
    <citation type="submission" date="2022-10" db="EMBL/GenBank/DDBJ databases">
        <title>The complete genomes of actinobacterial strains from the NBC collection.</title>
        <authorList>
            <person name="Joergensen T.S."/>
            <person name="Alvarez Arevalo M."/>
            <person name="Sterndorff E.B."/>
            <person name="Faurdal D."/>
            <person name="Vuksanovic O."/>
            <person name="Mourched A.-S."/>
            <person name="Charusanti P."/>
            <person name="Shaw S."/>
            <person name="Blin K."/>
            <person name="Weber T."/>
        </authorList>
    </citation>
    <scope>NUCLEOTIDE SEQUENCE</scope>
    <source>
        <strain evidence="5">NBC_01393</strain>
    </source>
</reference>
<dbReference type="PANTHER" id="PTHR10098">
    <property type="entry name" value="RAPSYN-RELATED"/>
    <property type="match status" value="1"/>
</dbReference>